<dbReference type="AlphaFoldDB" id="A0A4R3VZR4"/>
<accession>A0A4R3VZR4</accession>
<sequence length="128" mass="14998">MKQLFLTLITICLVHLVSAQEQIKLSKAQAKYEYSEIISNSRILSSKPRIRVDFGKAYSFWKDKRMLLDAQGKEVKFNSSIDALNYMASFGWELVNSYSVIESDDSKSFYYVLKRELTVEEKEEDRYN</sequence>
<organism evidence="1 2">
    <name type="scientific">Sphingobacterium alimentarium</name>
    <dbReference type="NCBI Taxonomy" id="797292"/>
    <lineage>
        <taxon>Bacteria</taxon>
        <taxon>Pseudomonadati</taxon>
        <taxon>Bacteroidota</taxon>
        <taxon>Sphingobacteriia</taxon>
        <taxon>Sphingobacteriales</taxon>
        <taxon>Sphingobacteriaceae</taxon>
        <taxon>Sphingobacterium</taxon>
    </lineage>
</organism>
<gene>
    <name evidence="1" type="ORF">EDC17_10036</name>
</gene>
<dbReference type="OrthoDB" id="5873496at2"/>
<dbReference type="EMBL" id="SMBZ01000003">
    <property type="protein sequence ID" value="TCV19908.1"/>
    <property type="molecule type" value="Genomic_DNA"/>
</dbReference>
<dbReference type="Proteomes" id="UP000295197">
    <property type="component" value="Unassembled WGS sequence"/>
</dbReference>
<keyword evidence="2" id="KW-1185">Reference proteome</keyword>
<dbReference type="RefSeq" id="WP_132776312.1">
    <property type="nucleotide sequence ID" value="NZ_SMBZ01000003.1"/>
</dbReference>
<proteinExistence type="predicted"/>
<evidence type="ECO:0000313" key="1">
    <source>
        <dbReference type="EMBL" id="TCV19908.1"/>
    </source>
</evidence>
<protein>
    <submittedName>
        <fullName evidence="1">Uncharacterized protein</fullName>
    </submittedName>
</protein>
<comment type="caution">
    <text evidence="1">The sequence shown here is derived from an EMBL/GenBank/DDBJ whole genome shotgun (WGS) entry which is preliminary data.</text>
</comment>
<evidence type="ECO:0000313" key="2">
    <source>
        <dbReference type="Proteomes" id="UP000295197"/>
    </source>
</evidence>
<name>A0A4R3VZR4_9SPHI</name>
<reference evidence="1 2" key="1">
    <citation type="submission" date="2019-03" db="EMBL/GenBank/DDBJ databases">
        <title>Genomic Encyclopedia of Type Strains, Phase IV (KMG-IV): sequencing the most valuable type-strain genomes for metagenomic binning, comparative biology and taxonomic classification.</title>
        <authorList>
            <person name="Goeker M."/>
        </authorList>
    </citation>
    <scope>NUCLEOTIDE SEQUENCE [LARGE SCALE GENOMIC DNA]</scope>
    <source>
        <strain evidence="1 2">DSM 22362</strain>
    </source>
</reference>